<dbReference type="InterPro" id="IPR050790">
    <property type="entry name" value="ExbB/TolQ_transport"/>
</dbReference>
<evidence type="ECO:0000256" key="6">
    <source>
        <dbReference type="ARBA" id="ARBA00022989"/>
    </source>
</evidence>
<evidence type="ECO:0000313" key="12">
    <source>
        <dbReference type="EMBL" id="MCW1916721.1"/>
    </source>
</evidence>
<comment type="caution">
    <text evidence="12">The sequence shown here is derived from an EMBL/GenBank/DDBJ whole genome shotgun (WGS) entry which is preliminary data.</text>
</comment>
<dbReference type="Proteomes" id="UP001165653">
    <property type="component" value="Unassembled WGS sequence"/>
</dbReference>
<evidence type="ECO:0000256" key="4">
    <source>
        <dbReference type="ARBA" id="ARBA00022692"/>
    </source>
</evidence>
<evidence type="ECO:0000259" key="11">
    <source>
        <dbReference type="Pfam" id="PF01618"/>
    </source>
</evidence>
<name>A0ABT3GA52_9BACT</name>
<dbReference type="PANTHER" id="PTHR30625">
    <property type="entry name" value="PROTEIN TOLQ"/>
    <property type="match status" value="1"/>
</dbReference>
<evidence type="ECO:0000313" key="13">
    <source>
        <dbReference type="Proteomes" id="UP001165653"/>
    </source>
</evidence>
<keyword evidence="6 10" id="KW-1133">Transmembrane helix</keyword>
<organism evidence="12 13">
    <name type="scientific">Luteolibacter rhizosphaerae</name>
    <dbReference type="NCBI Taxonomy" id="2989719"/>
    <lineage>
        <taxon>Bacteria</taxon>
        <taxon>Pseudomonadati</taxon>
        <taxon>Verrucomicrobiota</taxon>
        <taxon>Verrucomicrobiia</taxon>
        <taxon>Verrucomicrobiales</taxon>
        <taxon>Verrucomicrobiaceae</taxon>
        <taxon>Luteolibacter</taxon>
    </lineage>
</organism>
<proteinExistence type="inferred from homology"/>
<keyword evidence="4 10" id="KW-0812">Transmembrane</keyword>
<evidence type="ECO:0000256" key="7">
    <source>
        <dbReference type="ARBA" id="ARBA00023136"/>
    </source>
</evidence>
<evidence type="ECO:0000256" key="9">
    <source>
        <dbReference type="SAM" id="MobiDB-lite"/>
    </source>
</evidence>
<evidence type="ECO:0000256" key="1">
    <source>
        <dbReference type="ARBA" id="ARBA00004651"/>
    </source>
</evidence>
<evidence type="ECO:0000256" key="10">
    <source>
        <dbReference type="SAM" id="Phobius"/>
    </source>
</evidence>
<evidence type="ECO:0000256" key="5">
    <source>
        <dbReference type="ARBA" id="ARBA00022927"/>
    </source>
</evidence>
<dbReference type="PANTHER" id="PTHR30625:SF15">
    <property type="entry name" value="BIOPOLYMER TRANSPORT PROTEIN EXBB"/>
    <property type="match status" value="1"/>
</dbReference>
<keyword evidence="2 8" id="KW-0813">Transport</keyword>
<dbReference type="RefSeq" id="WP_264516308.1">
    <property type="nucleotide sequence ID" value="NZ_JAPDDR010000018.1"/>
</dbReference>
<evidence type="ECO:0000256" key="8">
    <source>
        <dbReference type="RuleBase" id="RU004057"/>
    </source>
</evidence>
<evidence type="ECO:0000256" key="3">
    <source>
        <dbReference type="ARBA" id="ARBA00022475"/>
    </source>
</evidence>
<sequence>MPASLLSALDFKAIGDFFNQGGIFMYALALTSFVALTAIVFKILSLSRKVVIPAELEAEVHRAEARGEVSGLASSSDSGSSTLARLCQVALRHRGKPRAEITDAVQASARDEIVQLNSGMIILDTIITVAPLFGLLGTASGLVVIFNGLGDSPDQNLLAKGIGRALDNTIVGLAVAVPAVVAHGWFSRRIEVLISRLESLLARVARVCEGAEPVTPSGTNRDAVMAGSAAAPATMPRVPERP</sequence>
<reference evidence="12" key="1">
    <citation type="submission" date="2022-10" db="EMBL/GenBank/DDBJ databases">
        <title>Luteolibacter sp. GHJ8, whole genome shotgun sequencing project.</title>
        <authorList>
            <person name="Zhao G."/>
            <person name="Shen L."/>
        </authorList>
    </citation>
    <scope>NUCLEOTIDE SEQUENCE</scope>
    <source>
        <strain evidence="12">GHJ8</strain>
    </source>
</reference>
<feature type="transmembrane region" description="Helical" evidence="10">
    <location>
        <begin position="23"/>
        <end position="44"/>
    </location>
</feature>
<comment type="similarity">
    <text evidence="8">Belongs to the exbB/tolQ family.</text>
</comment>
<accession>A0ABT3GA52</accession>
<keyword evidence="7 10" id="KW-0472">Membrane</keyword>
<feature type="transmembrane region" description="Helical" evidence="10">
    <location>
        <begin position="169"/>
        <end position="186"/>
    </location>
</feature>
<comment type="subcellular location">
    <subcellularLocation>
        <location evidence="1">Cell membrane</location>
        <topology evidence="1">Multi-pass membrane protein</topology>
    </subcellularLocation>
    <subcellularLocation>
        <location evidence="8">Membrane</location>
        <topology evidence="8">Multi-pass membrane protein</topology>
    </subcellularLocation>
</comment>
<evidence type="ECO:0000256" key="2">
    <source>
        <dbReference type="ARBA" id="ARBA00022448"/>
    </source>
</evidence>
<dbReference type="EMBL" id="JAPDDR010000018">
    <property type="protein sequence ID" value="MCW1916721.1"/>
    <property type="molecule type" value="Genomic_DNA"/>
</dbReference>
<feature type="transmembrane region" description="Helical" evidence="10">
    <location>
        <begin position="126"/>
        <end position="149"/>
    </location>
</feature>
<keyword evidence="13" id="KW-1185">Reference proteome</keyword>
<keyword evidence="5 8" id="KW-0653">Protein transport</keyword>
<feature type="domain" description="MotA/TolQ/ExbB proton channel" evidence="11">
    <location>
        <begin position="83"/>
        <end position="198"/>
    </location>
</feature>
<dbReference type="InterPro" id="IPR002898">
    <property type="entry name" value="MotA_ExbB_proton_chnl"/>
</dbReference>
<protein>
    <submittedName>
        <fullName evidence="12">MotA/TolQ/ExbB proton channel family protein</fullName>
    </submittedName>
</protein>
<keyword evidence="3" id="KW-1003">Cell membrane</keyword>
<dbReference type="Pfam" id="PF01618">
    <property type="entry name" value="MotA_ExbB"/>
    <property type="match status" value="1"/>
</dbReference>
<gene>
    <name evidence="12" type="ORF">OJ996_24250</name>
</gene>
<feature type="region of interest" description="Disordered" evidence="9">
    <location>
        <begin position="213"/>
        <end position="242"/>
    </location>
</feature>